<dbReference type="InterPro" id="IPR051465">
    <property type="entry name" value="Cell_Envelope_Struct_Comp"/>
</dbReference>
<reference evidence="4" key="1">
    <citation type="journal article" date="2019" name="Int. J. Syst. Evol. Microbiol.">
        <title>The Global Catalogue of Microorganisms (GCM) 10K type strain sequencing project: providing services to taxonomists for standard genome sequencing and annotation.</title>
        <authorList>
            <consortium name="The Broad Institute Genomics Platform"/>
            <consortium name="The Broad Institute Genome Sequencing Center for Infectious Disease"/>
            <person name="Wu L."/>
            <person name="Ma J."/>
        </authorList>
    </citation>
    <scope>NUCLEOTIDE SEQUENCE [LARGE SCALE GENOMIC DNA]</scope>
    <source>
        <strain evidence="4">CCUG 57263</strain>
    </source>
</reference>
<dbReference type="Pfam" id="PF00395">
    <property type="entry name" value="SLH"/>
    <property type="match status" value="2"/>
</dbReference>
<keyword evidence="4" id="KW-1185">Reference proteome</keyword>
<evidence type="ECO:0000313" key="3">
    <source>
        <dbReference type="EMBL" id="MFD0871021.1"/>
    </source>
</evidence>
<evidence type="ECO:0000259" key="2">
    <source>
        <dbReference type="PROSITE" id="PS51272"/>
    </source>
</evidence>
<evidence type="ECO:0000256" key="1">
    <source>
        <dbReference type="SAM" id="SignalP"/>
    </source>
</evidence>
<feature type="domain" description="SLH" evidence="2">
    <location>
        <begin position="1094"/>
        <end position="1153"/>
    </location>
</feature>
<feature type="chain" id="PRO_5046046967" evidence="1">
    <location>
        <begin position="28"/>
        <end position="1153"/>
    </location>
</feature>
<dbReference type="PANTHER" id="PTHR43308:SF5">
    <property type="entry name" value="S-LAYER PROTEIN _ PEPTIDOGLYCAN ENDO-BETA-N-ACETYLGLUCOSAMINIDASE"/>
    <property type="match status" value="1"/>
</dbReference>
<keyword evidence="1" id="KW-0732">Signal</keyword>
<dbReference type="PROSITE" id="PS51272">
    <property type="entry name" value="SLH"/>
    <property type="match status" value="3"/>
</dbReference>
<sequence>MRKNRKSWIGKVLLCSALLLSPLAAGAPVPTAHADTNNNYSLSLANLVLENYSLSPVFTPLNVFYTADVPYHKTSIRVTPTAMDKNATIQINGTSISSGSSRDVELMVGSNIISISVIAPNGSSKLYTVNVTRKNIGLVNLFMDATSLNEPFDPEVTSYTARIPEFLSFINVTAVTDLKDLTVKINGRIVSSGVPAAIPITGINSLMVEVSSSANEMKVYTIHLDRSAADKNGLSYLYLEGASLNRAFDPSVTYYSSVVNNYVSEVKVSPTYGSNIRSVTIRGTKVASGSFYTVPLSIGNNEVAIEVESYDNIKKTYRININRLSYNDNNQNPGGGGGGHSGGGSQQFAYLSNLSLSSGTLNRSFDSNVLKYYATVNNSTSNLQISVSFWSGITAKINGKEVQSGSFHDIPLKTGDNNVAIEVRSSSGDIRYYNVMITRLPSDYGDIGNGGGGIGGTIGDPNTYLSNLLVEGLSLDKSFQSNISGYSSTVTYPVSHFRLSPIYHSNISVKVNGQPVASGEYYWAALNVGTNTITIEARSNNGGLSYYTIVVTRLAQGQTDPGGPIGDNSLISIGSPNIALDRSFHPNETYYRGYTGNPNFTFTPVTTGRARIKINNTYYSSNQQVSIPLNLGENSVNIEVVPDNGGASRTYTFIVSRGDYTYDPNELSTIVIPGVTYSPKFDKNVSYYHATVESGITAIKMMPIGTGIHSITVNGHNVNNLQLSPELPLAYGDNKIEVKVQNYYGGGSGTYTFWITRTRPEQEGQPLSPYLLDGDMIVSIGTPSDANITYAKLKEHLEPRNNFNRIIFKIASGKYSSQPNYVMFDQSMLEYLRRNARMIIAETPDGKITVDPWDIKSNAFKASFEMKDADLITNVPSNYEPLSNLYSISLEGLDTADGWASDTYSIKGMIELPTQLSEQELKQANAYDFSDIYQRWELVPSTTKDNIKEIVIHGNSDIAIMKTAITFPDIAGHWGQSYIEYLASKNIVNGYEDGTFRPDRPITRAEFITLLVNALPLDSLSFYPSFSDVHEGEWYFEDILLGAQHRLIEGYEDGRFKPNELVSREEMAVVLERLMRQQLGMNMSITDEEVDALLGRFEDAGEVSGWAKQAVAINIKMDAMSGLSDRHLAPQAKGTRAQIATLLYKVFDKAKRF</sequence>
<dbReference type="InterPro" id="IPR001119">
    <property type="entry name" value="SLH_dom"/>
</dbReference>
<organism evidence="3 4">
    <name type="scientific">Paenibacillus residui</name>
    <dbReference type="NCBI Taxonomy" id="629724"/>
    <lineage>
        <taxon>Bacteria</taxon>
        <taxon>Bacillati</taxon>
        <taxon>Bacillota</taxon>
        <taxon>Bacilli</taxon>
        <taxon>Bacillales</taxon>
        <taxon>Paenibacillaceae</taxon>
        <taxon>Paenibacillus</taxon>
    </lineage>
</organism>
<gene>
    <name evidence="3" type="ORF">ACFQ03_17925</name>
</gene>
<protein>
    <submittedName>
        <fullName evidence="3">Cadherin-like beta sandwich domain-containing protein</fullName>
    </submittedName>
</protein>
<dbReference type="RefSeq" id="WP_379289881.1">
    <property type="nucleotide sequence ID" value="NZ_JBHTIU010000070.1"/>
</dbReference>
<dbReference type="EMBL" id="JBHTIU010000070">
    <property type="protein sequence ID" value="MFD0871021.1"/>
    <property type="molecule type" value="Genomic_DNA"/>
</dbReference>
<dbReference type="InterPro" id="IPR025883">
    <property type="entry name" value="Cadherin-like_domain"/>
</dbReference>
<name>A0ABW3DCG6_9BACL</name>
<dbReference type="PANTHER" id="PTHR43308">
    <property type="entry name" value="OUTER MEMBRANE PROTEIN ALPHA-RELATED"/>
    <property type="match status" value="1"/>
</dbReference>
<feature type="domain" description="SLH" evidence="2">
    <location>
        <begin position="962"/>
        <end position="1025"/>
    </location>
</feature>
<evidence type="ECO:0000313" key="4">
    <source>
        <dbReference type="Proteomes" id="UP001597120"/>
    </source>
</evidence>
<proteinExistence type="predicted"/>
<feature type="signal peptide" evidence="1">
    <location>
        <begin position="1"/>
        <end position="27"/>
    </location>
</feature>
<comment type="caution">
    <text evidence="3">The sequence shown here is derived from an EMBL/GenBank/DDBJ whole genome shotgun (WGS) entry which is preliminary data.</text>
</comment>
<accession>A0ABW3DCG6</accession>
<dbReference type="Pfam" id="PF12733">
    <property type="entry name" value="Cadherin-like"/>
    <property type="match status" value="6"/>
</dbReference>
<feature type="domain" description="SLH" evidence="2">
    <location>
        <begin position="1026"/>
        <end position="1085"/>
    </location>
</feature>
<dbReference type="Proteomes" id="UP001597120">
    <property type="component" value="Unassembled WGS sequence"/>
</dbReference>